<name>A0AAN8Q8T8_PATCE</name>
<evidence type="ECO:0000256" key="8">
    <source>
        <dbReference type="ARBA" id="ARBA00022989"/>
    </source>
</evidence>
<feature type="domain" description="Fucosyltransferase C-terminal" evidence="13">
    <location>
        <begin position="142"/>
        <end position="318"/>
    </location>
</feature>
<evidence type="ECO:0000313" key="15">
    <source>
        <dbReference type="EMBL" id="KAK6192092.1"/>
    </source>
</evidence>
<reference evidence="15 16" key="1">
    <citation type="submission" date="2024-01" db="EMBL/GenBank/DDBJ databases">
        <title>The genome of the rayed Mediterranean limpet Patella caerulea (Linnaeus, 1758).</title>
        <authorList>
            <person name="Anh-Thu Weber A."/>
            <person name="Halstead-Nussloch G."/>
        </authorList>
    </citation>
    <scope>NUCLEOTIDE SEQUENCE [LARGE SCALE GENOMIC DNA]</scope>
    <source>
        <strain evidence="15">AATW-2023a</strain>
        <tissue evidence="15">Whole specimen</tissue>
    </source>
</reference>
<evidence type="ECO:0000256" key="1">
    <source>
        <dbReference type="ARBA" id="ARBA00004323"/>
    </source>
</evidence>
<dbReference type="Pfam" id="PF00852">
    <property type="entry name" value="Glyco_transf_10"/>
    <property type="match status" value="1"/>
</dbReference>
<protein>
    <recommendedName>
        <fullName evidence="12">Fucosyltransferase</fullName>
        <ecNumber evidence="12">2.4.1.-</ecNumber>
    </recommendedName>
</protein>
<evidence type="ECO:0000256" key="10">
    <source>
        <dbReference type="ARBA" id="ARBA00023136"/>
    </source>
</evidence>
<dbReference type="GO" id="GO:0008417">
    <property type="term" value="F:fucosyltransferase activity"/>
    <property type="evidence" value="ECO:0007669"/>
    <property type="project" value="InterPro"/>
</dbReference>
<dbReference type="SUPFAM" id="SSF53756">
    <property type="entry name" value="UDP-Glycosyltransferase/glycogen phosphorylase"/>
    <property type="match status" value="1"/>
</dbReference>
<evidence type="ECO:0000256" key="9">
    <source>
        <dbReference type="ARBA" id="ARBA00023034"/>
    </source>
</evidence>
<evidence type="ECO:0000259" key="13">
    <source>
        <dbReference type="Pfam" id="PF00852"/>
    </source>
</evidence>
<dbReference type="PANTHER" id="PTHR48438:SF1">
    <property type="entry name" value="ALPHA-(1,3)-FUCOSYLTRANSFERASE C-RELATED"/>
    <property type="match status" value="1"/>
</dbReference>
<keyword evidence="11" id="KW-0325">Glycoprotein</keyword>
<evidence type="ECO:0000256" key="12">
    <source>
        <dbReference type="RuleBase" id="RU003832"/>
    </source>
</evidence>
<keyword evidence="8" id="KW-1133">Transmembrane helix</keyword>
<evidence type="ECO:0000256" key="5">
    <source>
        <dbReference type="ARBA" id="ARBA00022679"/>
    </source>
</evidence>
<evidence type="ECO:0000256" key="11">
    <source>
        <dbReference type="ARBA" id="ARBA00023180"/>
    </source>
</evidence>
<dbReference type="EMBL" id="JAZGQO010000002">
    <property type="protein sequence ID" value="KAK6192092.1"/>
    <property type="molecule type" value="Genomic_DNA"/>
</dbReference>
<keyword evidence="6 12" id="KW-0812">Transmembrane</keyword>
<dbReference type="InterPro" id="IPR001503">
    <property type="entry name" value="Glyco_trans_10"/>
</dbReference>
<dbReference type="Proteomes" id="UP001347796">
    <property type="component" value="Unassembled WGS sequence"/>
</dbReference>
<dbReference type="EC" id="2.4.1.-" evidence="12"/>
<comment type="caution">
    <text evidence="15">The sequence shown here is derived from an EMBL/GenBank/DDBJ whole genome shotgun (WGS) entry which is preliminary data.</text>
</comment>
<accession>A0AAN8Q8T8</accession>
<evidence type="ECO:0000256" key="7">
    <source>
        <dbReference type="ARBA" id="ARBA00022968"/>
    </source>
</evidence>
<dbReference type="InterPro" id="IPR031481">
    <property type="entry name" value="Glyco_tran_10_N"/>
</dbReference>
<dbReference type="InterPro" id="IPR055270">
    <property type="entry name" value="Glyco_tran_10_C"/>
</dbReference>
<dbReference type="Pfam" id="PF17039">
    <property type="entry name" value="Glyco_tran_10_N"/>
    <property type="match status" value="1"/>
</dbReference>
<comment type="similarity">
    <text evidence="3 12">Belongs to the glycosyltransferase 10 family.</text>
</comment>
<dbReference type="InterPro" id="IPR038577">
    <property type="entry name" value="GT10-like_C_sf"/>
</dbReference>
<keyword evidence="9 12" id="KW-0333">Golgi apparatus</keyword>
<dbReference type="PANTHER" id="PTHR48438">
    <property type="entry name" value="ALPHA-(1,3)-FUCOSYLTRANSFERASE C-RELATED"/>
    <property type="match status" value="1"/>
</dbReference>
<proteinExistence type="inferred from homology"/>
<evidence type="ECO:0000256" key="2">
    <source>
        <dbReference type="ARBA" id="ARBA00004922"/>
    </source>
</evidence>
<dbReference type="Gene3D" id="3.40.50.11660">
    <property type="entry name" value="Glycosyl transferase family 10, C-terminal domain"/>
    <property type="match status" value="1"/>
</dbReference>
<feature type="domain" description="Fucosyltransferase N-terminal" evidence="14">
    <location>
        <begin position="35"/>
        <end position="122"/>
    </location>
</feature>
<dbReference type="GO" id="GO:0032580">
    <property type="term" value="C:Golgi cisterna membrane"/>
    <property type="evidence" value="ECO:0007669"/>
    <property type="project" value="UniProtKB-SubCell"/>
</dbReference>
<evidence type="ECO:0000256" key="6">
    <source>
        <dbReference type="ARBA" id="ARBA00022692"/>
    </source>
</evidence>
<sequence length="331" mass="39069">MKYIPQHEFVDPPDGRRKTFIYLESFPSFYELKMGSEHFVNCPVNLCEFTDTPNDFDKSDAVIFYTHHKSGSPPVKQPNQIWIYFAVESPIHSGNAELGKWTNLFNWTMTYRYDSDMRFGYGKVVPKLKFENDSIVDKMTRSKKKKLVAWFVSNCYTQSKRNEFVIELQKKIKVDIYGKCGSLTCGKDSNDNCLKMLDNDYKFYLSFENSLCKDYISEKALHMLKRNIVPVVRGGANYSAILPKKSVIQTSDFNSVSELADYLVYLDNNPKEYEKYFEWKKYYDVIEPEPFPVCDLCQRIRNSCSCNFEKQYENVDNWWRKDICWEPNDIK</sequence>
<dbReference type="FunFam" id="3.40.50.11660:FF:000004">
    <property type="entry name" value="Glycoprotein 3-alpha-L-fucosyltransferase A"/>
    <property type="match status" value="1"/>
</dbReference>
<comment type="pathway">
    <text evidence="2">Protein modification; protein glycosylation.</text>
</comment>
<evidence type="ECO:0000259" key="14">
    <source>
        <dbReference type="Pfam" id="PF17039"/>
    </source>
</evidence>
<keyword evidence="5 12" id="KW-0808">Transferase</keyword>
<keyword evidence="10" id="KW-0472">Membrane</keyword>
<organism evidence="15 16">
    <name type="scientific">Patella caerulea</name>
    <name type="common">Rayed Mediterranean limpet</name>
    <dbReference type="NCBI Taxonomy" id="87958"/>
    <lineage>
        <taxon>Eukaryota</taxon>
        <taxon>Metazoa</taxon>
        <taxon>Spiralia</taxon>
        <taxon>Lophotrochozoa</taxon>
        <taxon>Mollusca</taxon>
        <taxon>Gastropoda</taxon>
        <taxon>Patellogastropoda</taxon>
        <taxon>Patelloidea</taxon>
        <taxon>Patellidae</taxon>
        <taxon>Patella</taxon>
    </lineage>
</organism>
<evidence type="ECO:0000313" key="16">
    <source>
        <dbReference type="Proteomes" id="UP001347796"/>
    </source>
</evidence>
<dbReference type="GO" id="GO:0000139">
    <property type="term" value="C:Golgi membrane"/>
    <property type="evidence" value="ECO:0007669"/>
    <property type="project" value="UniProtKB-SubCell"/>
</dbReference>
<evidence type="ECO:0000256" key="3">
    <source>
        <dbReference type="ARBA" id="ARBA00008919"/>
    </source>
</evidence>
<keyword evidence="7" id="KW-0735">Signal-anchor</keyword>
<evidence type="ECO:0000256" key="4">
    <source>
        <dbReference type="ARBA" id="ARBA00022676"/>
    </source>
</evidence>
<gene>
    <name evidence="15" type="ORF">SNE40_003632</name>
</gene>
<dbReference type="AlphaFoldDB" id="A0AAN8Q8T8"/>
<keyword evidence="4 12" id="KW-0328">Glycosyltransferase</keyword>
<comment type="subcellular location">
    <subcellularLocation>
        <location evidence="1">Golgi apparatus membrane</location>
        <topology evidence="1">Single-pass type II membrane protein</topology>
    </subcellularLocation>
    <subcellularLocation>
        <location evidence="12">Golgi apparatus</location>
        <location evidence="12">Golgi stack membrane</location>
        <topology evidence="12">Single-pass type II membrane protein</topology>
    </subcellularLocation>
</comment>
<keyword evidence="16" id="KW-1185">Reference proteome</keyword>